<gene>
    <name evidence="1" type="ORF">KTN04_01615</name>
</gene>
<dbReference type="Proteomes" id="UP000755551">
    <property type="component" value="Unassembled WGS sequence"/>
</dbReference>
<comment type="caution">
    <text evidence="1">The sequence shown here is derived from an EMBL/GenBank/DDBJ whole genome shotgun (WGS) entry which is preliminary data.</text>
</comment>
<sequence length="64" mass="7113">MSSDKHDNDLQSFRKALEQASTAREITQAVMLLPPGLDAHQPISMDELIAELERGKQMDQSSSD</sequence>
<protein>
    <submittedName>
        <fullName evidence="1">Uncharacterized protein</fullName>
    </submittedName>
</protein>
<accession>A0ABS6M6X7</accession>
<dbReference type="EMBL" id="JAHQZT010000001">
    <property type="protein sequence ID" value="MBV0932041.1"/>
    <property type="molecule type" value="Genomic_DNA"/>
</dbReference>
<organism evidence="1 2">
    <name type="scientific">Marinobacterium weihaiense</name>
    <dbReference type="NCBI Taxonomy" id="2851016"/>
    <lineage>
        <taxon>Bacteria</taxon>
        <taxon>Pseudomonadati</taxon>
        <taxon>Pseudomonadota</taxon>
        <taxon>Gammaproteobacteria</taxon>
        <taxon>Oceanospirillales</taxon>
        <taxon>Oceanospirillaceae</taxon>
        <taxon>Marinobacterium</taxon>
    </lineage>
</organism>
<name>A0ABS6M6X7_9GAMM</name>
<proteinExistence type="predicted"/>
<reference evidence="1 2" key="1">
    <citation type="submission" date="2021-06" db="EMBL/GenBank/DDBJ databases">
        <title>Bacterium isolated from marine sediment.</title>
        <authorList>
            <person name="Zhu K.-L."/>
            <person name="Du Z.-J."/>
            <person name="Liang Q.-Y."/>
        </authorList>
    </citation>
    <scope>NUCLEOTIDE SEQUENCE [LARGE SCALE GENOMIC DNA]</scope>
    <source>
        <strain evidence="1 2">A346</strain>
    </source>
</reference>
<evidence type="ECO:0000313" key="1">
    <source>
        <dbReference type="EMBL" id="MBV0932041.1"/>
    </source>
</evidence>
<dbReference type="RefSeq" id="WP_217333456.1">
    <property type="nucleotide sequence ID" value="NZ_JAHQZT010000001.1"/>
</dbReference>
<keyword evidence="2" id="KW-1185">Reference proteome</keyword>
<evidence type="ECO:0000313" key="2">
    <source>
        <dbReference type="Proteomes" id="UP000755551"/>
    </source>
</evidence>